<dbReference type="AlphaFoldDB" id="A0A517TYQ5"/>
<accession>A0A517TYQ5</accession>
<sequence>MPRRLNSSVMAVLFAAAAAVDDIVIADFEKDNYDRYEVKYLGVHFLAVVANEIGVEDASRRRFAGRS</sequence>
<keyword evidence="2" id="KW-1185">Reference proteome</keyword>
<gene>
    <name evidence="1" type="ORF">I41_26990</name>
</gene>
<dbReference type="KEGG" id="llh:I41_26990"/>
<name>A0A517TYQ5_9BACT</name>
<organism evidence="1 2">
    <name type="scientific">Lacipirellula limnantheis</name>
    <dbReference type="NCBI Taxonomy" id="2528024"/>
    <lineage>
        <taxon>Bacteria</taxon>
        <taxon>Pseudomonadati</taxon>
        <taxon>Planctomycetota</taxon>
        <taxon>Planctomycetia</taxon>
        <taxon>Pirellulales</taxon>
        <taxon>Lacipirellulaceae</taxon>
        <taxon>Lacipirellula</taxon>
    </lineage>
</organism>
<evidence type="ECO:0000313" key="1">
    <source>
        <dbReference type="EMBL" id="QDT73510.1"/>
    </source>
</evidence>
<dbReference type="EMBL" id="CP036339">
    <property type="protein sequence ID" value="QDT73510.1"/>
    <property type="molecule type" value="Genomic_DNA"/>
</dbReference>
<dbReference type="RefSeq" id="WP_145433090.1">
    <property type="nucleotide sequence ID" value="NZ_CP036339.1"/>
</dbReference>
<evidence type="ECO:0000313" key="2">
    <source>
        <dbReference type="Proteomes" id="UP000317909"/>
    </source>
</evidence>
<proteinExistence type="predicted"/>
<dbReference type="Proteomes" id="UP000317909">
    <property type="component" value="Chromosome"/>
</dbReference>
<reference evidence="1 2" key="1">
    <citation type="submission" date="2019-02" db="EMBL/GenBank/DDBJ databases">
        <title>Deep-cultivation of Planctomycetes and their phenomic and genomic characterization uncovers novel biology.</title>
        <authorList>
            <person name="Wiegand S."/>
            <person name="Jogler M."/>
            <person name="Boedeker C."/>
            <person name="Pinto D."/>
            <person name="Vollmers J."/>
            <person name="Rivas-Marin E."/>
            <person name="Kohn T."/>
            <person name="Peeters S.H."/>
            <person name="Heuer A."/>
            <person name="Rast P."/>
            <person name="Oberbeckmann S."/>
            <person name="Bunk B."/>
            <person name="Jeske O."/>
            <person name="Meyerdierks A."/>
            <person name="Storesund J.E."/>
            <person name="Kallscheuer N."/>
            <person name="Luecker S."/>
            <person name="Lage O.M."/>
            <person name="Pohl T."/>
            <person name="Merkel B.J."/>
            <person name="Hornburger P."/>
            <person name="Mueller R.-W."/>
            <person name="Bruemmer F."/>
            <person name="Labrenz M."/>
            <person name="Spormann A.M."/>
            <person name="Op den Camp H."/>
            <person name="Overmann J."/>
            <person name="Amann R."/>
            <person name="Jetten M.S.M."/>
            <person name="Mascher T."/>
            <person name="Medema M.H."/>
            <person name="Devos D.P."/>
            <person name="Kaster A.-K."/>
            <person name="Ovreas L."/>
            <person name="Rohde M."/>
            <person name="Galperin M.Y."/>
            <person name="Jogler C."/>
        </authorList>
    </citation>
    <scope>NUCLEOTIDE SEQUENCE [LARGE SCALE GENOMIC DNA]</scope>
    <source>
        <strain evidence="1 2">I41</strain>
    </source>
</reference>
<protein>
    <submittedName>
        <fullName evidence="1">Uncharacterized protein</fullName>
    </submittedName>
</protein>